<evidence type="ECO:0008006" key="3">
    <source>
        <dbReference type="Google" id="ProtNLM"/>
    </source>
</evidence>
<dbReference type="SUPFAM" id="SSF82199">
    <property type="entry name" value="SET domain"/>
    <property type="match status" value="1"/>
</dbReference>
<dbReference type="eggNOG" id="KOG1337">
    <property type="taxonomic scope" value="Eukaryota"/>
</dbReference>
<dbReference type="STRING" id="747525.W4KD63"/>
<dbReference type="AlphaFoldDB" id="W4KD63"/>
<dbReference type="PANTHER" id="PTHR13271:SF147">
    <property type="entry name" value="PROTEIN-LYSINE N-METHYLTRANSFERASE EFM1-RELATED"/>
    <property type="match status" value="1"/>
</dbReference>
<dbReference type="KEGG" id="hir:HETIRDRAFT_314444"/>
<dbReference type="Gene3D" id="3.90.1410.10">
    <property type="entry name" value="set domain protein methyltransferase, domain 1"/>
    <property type="match status" value="1"/>
</dbReference>
<dbReference type="GO" id="GO:0016279">
    <property type="term" value="F:protein-lysine N-methyltransferase activity"/>
    <property type="evidence" value="ECO:0007669"/>
    <property type="project" value="TreeGrafter"/>
</dbReference>
<evidence type="ECO:0000313" key="1">
    <source>
        <dbReference type="EMBL" id="ETW83733.1"/>
    </source>
</evidence>
<keyword evidence="2" id="KW-1185">Reference proteome</keyword>
<gene>
    <name evidence="1" type="ORF">HETIRDRAFT_314444</name>
</gene>
<dbReference type="EMBL" id="KI925456">
    <property type="protein sequence ID" value="ETW83733.1"/>
    <property type="molecule type" value="Genomic_DNA"/>
</dbReference>
<dbReference type="InParanoid" id="W4KD63"/>
<dbReference type="OrthoDB" id="42889at2759"/>
<dbReference type="Proteomes" id="UP000030671">
    <property type="component" value="Unassembled WGS sequence"/>
</dbReference>
<dbReference type="HOGENOM" id="CLU_048453_0_0_1"/>
<dbReference type="InterPro" id="IPR046341">
    <property type="entry name" value="SET_dom_sf"/>
</dbReference>
<reference evidence="1 2" key="1">
    <citation type="journal article" date="2012" name="New Phytol.">
        <title>Insight into trade-off between wood decay and parasitism from the genome of a fungal forest pathogen.</title>
        <authorList>
            <person name="Olson A."/>
            <person name="Aerts A."/>
            <person name="Asiegbu F."/>
            <person name="Belbahri L."/>
            <person name="Bouzid O."/>
            <person name="Broberg A."/>
            <person name="Canback B."/>
            <person name="Coutinho P.M."/>
            <person name="Cullen D."/>
            <person name="Dalman K."/>
            <person name="Deflorio G."/>
            <person name="van Diepen L.T."/>
            <person name="Dunand C."/>
            <person name="Duplessis S."/>
            <person name="Durling M."/>
            <person name="Gonthier P."/>
            <person name="Grimwood J."/>
            <person name="Fossdal C.G."/>
            <person name="Hansson D."/>
            <person name="Henrissat B."/>
            <person name="Hietala A."/>
            <person name="Himmelstrand K."/>
            <person name="Hoffmeister D."/>
            <person name="Hogberg N."/>
            <person name="James T.Y."/>
            <person name="Karlsson M."/>
            <person name="Kohler A."/>
            <person name="Kues U."/>
            <person name="Lee Y.H."/>
            <person name="Lin Y.C."/>
            <person name="Lind M."/>
            <person name="Lindquist E."/>
            <person name="Lombard V."/>
            <person name="Lucas S."/>
            <person name="Lunden K."/>
            <person name="Morin E."/>
            <person name="Murat C."/>
            <person name="Park J."/>
            <person name="Raffaello T."/>
            <person name="Rouze P."/>
            <person name="Salamov A."/>
            <person name="Schmutz J."/>
            <person name="Solheim H."/>
            <person name="Stahlberg J."/>
            <person name="Velez H."/>
            <person name="de Vries R.P."/>
            <person name="Wiebenga A."/>
            <person name="Woodward S."/>
            <person name="Yakovlev I."/>
            <person name="Garbelotto M."/>
            <person name="Martin F."/>
            <person name="Grigoriev I.V."/>
            <person name="Stenlid J."/>
        </authorList>
    </citation>
    <scope>NUCLEOTIDE SEQUENCE [LARGE SCALE GENOMIC DNA]</scope>
    <source>
        <strain evidence="1 2">TC 32-1</strain>
    </source>
</reference>
<name>W4KD63_HETIT</name>
<organism evidence="1 2">
    <name type="scientific">Heterobasidion irregulare (strain TC 32-1)</name>
    <dbReference type="NCBI Taxonomy" id="747525"/>
    <lineage>
        <taxon>Eukaryota</taxon>
        <taxon>Fungi</taxon>
        <taxon>Dikarya</taxon>
        <taxon>Basidiomycota</taxon>
        <taxon>Agaricomycotina</taxon>
        <taxon>Agaricomycetes</taxon>
        <taxon>Russulales</taxon>
        <taxon>Bondarzewiaceae</taxon>
        <taxon>Heterobasidion</taxon>
        <taxon>Heterobasidion annosum species complex</taxon>
    </lineage>
</organism>
<proteinExistence type="predicted"/>
<dbReference type="GO" id="GO:0005634">
    <property type="term" value="C:nucleus"/>
    <property type="evidence" value="ECO:0007669"/>
    <property type="project" value="TreeGrafter"/>
</dbReference>
<dbReference type="RefSeq" id="XP_009543490.1">
    <property type="nucleotide sequence ID" value="XM_009545195.1"/>
</dbReference>
<sequence>MPVDSLQHAVTTESKHIIEFKTWMTANGAYLDPHVRYAPVDTGHTVITIDALEPETTIVTCPFSLVITPNLSRTALLTLLQNETIISNWSERQLICAYICFHWILEPERYDALAHAPYLRTLPPLERLRTPLHFTSAELDALKGTNLYGATLDRRNEWEKEWSRCQTSISQANRSWADSFTWDRYLTAATYLSSRAFPSTLLAPAPSLVTGPSSYPVLLPGVDALNHARAHPISWVVSFTPSDGKEHNQKKEAAQASSALSSRLSAVNGEDASISLVNPAPIPALSELFNNYGPKPNSELILGYGFSICDNPDDTIVLRIGGATAEGKKWEVGRDARGVEGVWDEILHAVRAAAQAEGEEGDIPTWSLTHDAAATLQSMSSALLLRLPGPPQAEIRSDVAEMIKDYVTGQREILLDLVRFAEEKEAEAIMEAKREGVKFLEGVDEEEETQEY</sequence>
<evidence type="ECO:0000313" key="2">
    <source>
        <dbReference type="Proteomes" id="UP000030671"/>
    </source>
</evidence>
<protein>
    <recommendedName>
        <fullName evidence="3">SET domain-containing protein</fullName>
    </recommendedName>
</protein>
<accession>W4KD63</accession>
<dbReference type="PANTHER" id="PTHR13271">
    <property type="entry name" value="UNCHARACTERIZED PUTATIVE METHYLTRANSFERASE"/>
    <property type="match status" value="1"/>
</dbReference>
<dbReference type="InterPro" id="IPR050600">
    <property type="entry name" value="SETD3_SETD6_MTase"/>
</dbReference>
<dbReference type="GeneID" id="20670123"/>